<sequence length="67" mass="7480">MTRHAVAVFRAPETPLPVKLLLASGLVYVISPWDLIPEWVPVFGMLDDLALMALLITWASSFRIDSK</sequence>
<feature type="domain" description="DUF1232" evidence="5">
    <location>
        <begin position="18"/>
        <end position="54"/>
    </location>
</feature>
<comment type="subcellular location">
    <subcellularLocation>
        <location evidence="1">Endomembrane system</location>
        <topology evidence="1">Multi-pass membrane protein</topology>
    </subcellularLocation>
</comment>
<evidence type="ECO:0000313" key="6">
    <source>
        <dbReference type="EMBL" id="BCO10136.1"/>
    </source>
</evidence>
<dbReference type="GO" id="GO:0012505">
    <property type="term" value="C:endomembrane system"/>
    <property type="evidence" value="ECO:0007669"/>
    <property type="project" value="UniProtKB-SubCell"/>
</dbReference>
<name>A0A915XLN2_9BACT</name>
<proteinExistence type="predicted"/>
<accession>A0A915XLN2</accession>
<keyword evidence="7" id="KW-1185">Reference proteome</keyword>
<evidence type="ECO:0000256" key="1">
    <source>
        <dbReference type="ARBA" id="ARBA00004127"/>
    </source>
</evidence>
<protein>
    <recommendedName>
        <fullName evidence="5">DUF1232 domain-containing protein</fullName>
    </recommendedName>
</protein>
<gene>
    <name evidence="6" type="ORF">GF1_25120</name>
</gene>
<keyword evidence="2" id="KW-0812">Transmembrane</keyword>
<organism evidence="6 7">
    <name type="scientific">Desulfolithobacter dissulfuricans</name>
    <dbReference type="NCBI Taxonomy" id="2795293"/>
    <lineage>
        <taxon>Bacteria</taxon>
        <taxon>Pseudomonadati</taxon>
        <taxon>Thermodesulfobacteriota</taxon>
        <taxon>Desulfobulbia</taxon>
        <taxon>Desulfobulbales</taxon>
        <taxon>Desulfobulbaceae</taxon>
        <taxon>Desulfolithobacter</taxon>
    </lineage>
</organism>
<keyword evidence="3" id="KW-1133">Transmembrane helix</keyword>
<dbReference type="InterPro" id="IPR010652">
    <property type="entry name" value="DUF1232"/>
</dbReference>
<dbReference type="Pfam" id="PF06803">
    <property type="entry name" value="DUF1232"/>
    <property type="match status" value="1"/>
</dbReference>
<dbReference type="KEGG" id="ddu:GF1_25120"/>
<keyword evidence="4" id="KW-0472">Membrane</keyword>
<dbReference type="AlphaFoldDB" id="A0A915XLN2"/>
<reference evidence="6" key="1">
    <citation type="submission" date="2020-12" db="EMBL/GenBank/DDBJ databases">
        <title>Desulfobium dissulfuricans gen. nov., sp. nov., a novel mesophilic, sulfate-reducing bacterium isolated from a deep-sea hydrothermal vent.</title>
        <authorList>
            <person name="Hashimoto Y."/>
            <person name="Tame A."/>
            <person name="Sawayama S."/>
            <person name="Miyazaki J."/>
            <person name="Takai K."/>
            <person name="Nakagawa S."/>
        </authorList>
    </citation>
    <scope>NUCLEOTIDE SEQUENCE</scope>
    <source>
        <strain evidence="6">GF1</strain>
    </source>
</reference>
<evidence type="ECO:0000259" key="5">
    <source>
        <dbReference type="Pfam" id="PF06803"/>
    </source>
</evidence>
<dbReference type="Proteomes" id="UP001063350">
    <property type="component" value="Chromosome"/>
</dbReference>
<evidence type="ECO:0000313" key="7">
    <source>
        <dbReference type="Proteomes" id="UP001063350"/>
    </source>
</evidence>
<evidence type="ECO:0000256" key="4">
    <source>
        <dbReference type="ARBA" id="ARBA00023136"/>
    </source>
</evidence>
<dbReference type="EMBL" id="AP024233">
    <property type="protein sequence ID" value="BCO10136.1"/>
    <property type="molecule type" value="Genomic_DNA"/>
</dbReference>
<evidence type="ECO:0000256" key="3">
    <source>
        <dbReference type="ARBA" id="ARBA00022989"/>
    </source>
</evidence>
<evidence type="ECO:0000256" key="2">
    <source>
        <dbReference type="ARBA" id="ARBA00022692"/>
    </source>
</evidence>